<keyword evidence="3 7" id="KW-0350">Heme biosynthesis</keyword>
<keyword evidence="7" id="KW-0479">Metal-binding</keyword>
<feature type="binding site" evidence="7">
    <location>
        <position position="277"/>
    </location>
    <ligand>
        <name>Fe(2+)</name>
        <dbReference type="ChEBI" id="CHEBI:29033"/>
    </ligand>
</feature>
<dbReference type="RefSeq" id="WP_394607346.1">
    <property type="nucleotide sequence ID" value="NZ_JBIHSN010000002.1"/>
</dbReference>
<evidence type="ECO:0000256" key="1">
    <source>
        <dbReference type="ARBA" id="ARBA00007718"/>
    </source>
</evidence>
<gene>
    <name evidence="7 9" type="primary">hemH</name>
    <name evidence="9" type="ORF">ACGRQ9_04690</name>
</gene>
<dbReference type="EMBL" id="JBIHSN010000002">
    <property type="protein sequence ID" value="MFH0264795.1"/>
    <property type="molecule type" value="Genomic_DNA"/>
</dbReference>
<protein>
    <recommendedName>
        <fullName evidence="7 8">Ferrochelatase</fullName>
        <ecNumber evidence="7 8">4.98.1.1</ecNumber>
    </recommendedName>
    <alternativeName>
        <fullName evidence="7">Heme synthase</fullName>
    </alternativeName>
    <alternativeName>
        <fullName evidence="7">Protoheme ferro-lyase</fullName>
    </alternativeName>
</protein>
<dbReference type="PROSITE" id="PS00534">
    <property type="entry name" value="FERROCHELATASE"/>
    <property type="match status" value="1"/>
</dbReference>
<evidence type="ECO:0000256" key="7">
    <source>
        <dbReference type="HAMAP-Rule" id="MF_00323"/>
    </source>
</evidence>
<dbReference type="Proteomes" id="UP001607151">
    <property type="component" value="Unassembled WGS sequence"/>
</dbReference>
<reference evidence="9 10" key="1">
    <citation type="submission" date="2024-10" db="EMBL/GenBank/DDBJ databases">
        <authorList>
            <person name="Yibar A."/>
            <person name="Saticioglu I.B."/>
            <person name="Duman M."/>
            <person name="Ajmi N."/>
            <person name="Gurler F."/>
            <person name="Ay H."/>
            <person name="Onuk E."/>
            <person name="Guler S."/>
            <person name="Romalde J.L."/>
        </authorList>
    </citation>
    <scope>NUCLEOTIDE SEQUENCE [LARGE SCALE GENOMIC DNA]</scope>
    <source>
        <strain evidence="9 10">14-MA-B</strain>
    </source>
</reference>
<keyword evidence="5 7" id="KW-0627">Porphyrin biosynthesis</keyword>
<name>A0ABW7IUQ2_9VIBR</name>
<evidence type="ECO:0000256" key="6">
    <source>
        <dbReference type="ARBA" id="ARBA00024536"/>
    </source>
</evidence>
<dbReference type="HAMAP" id="MF_00323">
    <property type="entry name" value="Ferrochelatase"/>
    <property type="match status" value="1"/>
</dbReference>
<evidence type="ECO:0000256" key="3">
    <source>
        <dbReference type="ARBA" id="ARBA00023133"/>
    </source>
</evidence>
<dbReference type="PANTHER" id="PTHR11108">
    <property type="entry name" value="FERROCHELATASE"/>
    <property type="match status" value="1"/>
</dbReference>
<dbReference type="NCBIfam" id="TIGR00109">
    <property type="entry name" value="hemH"/>
    <property type="match status" value="1"/>
</dbReference>
<keyword evidence="7 8" id="KW-0963">Cytoplasm</keyword>
<dbReference type="PANTHER" id="PTHR11108:SF1">
    <property type="entry name" value="FERROCHELATASE, MITOCHONDRIAL"/>
    <property type="match status" value="1"/>
</dbReference>
<feature type="binding site" evidence="7">
    <location>
        <position position="196"/>
    </location>
    <ligand>
        <name>Fe(2+)</name>
        <dbReference type="ChEBI" id="CHEBI:29033"/>
    </ligand>
</feature>
<organism evidence="9 10">
    <name type="scientific">Vibrio rumoiensis</name>
    <dbReference type="NCBI Taxonomy" id="76258"/>
    <lineage>
        <taxon>Bacteria</taxon>
        <taxon>Pseudomonadati</taxon>
        <taxon>Pseudomonadota</taxon>
        <taxon>Gammaproteobacteria</taxon>
        <taxon>Vibrionales</taxon>
        <taxon>Vibrionaceae</taxon>
        <taxon>Vibrio</taxon>
    </lineage>
</organism>
<comment type="pathway">
    <text evidence="7 8">Porphyrin-containing compound metabolism; protoheme biosynthesis; protoheme from protoporphyrin-IX: step 1/1.</text>
</comment>
<comment type="function">
    <text evidence="7 8">Catalyzes the ferrous insertion into protoporphyrin IX.</text>
</comment>
<comment type="subcellular location">
    <subcellularLocation>
        <location evidence="7 8">Cytoplasm</location>
    </subcellularLocation>
</comment>
<keyword evidence="2 7" id="KW-0408">Iron</keyword>
<dbReference type="EC" id="4.98.1.1" evidence="7 8"/>
<evidence type="ECO:0000313" key="10">
    <source>
        <dbReference type="Proteomes" id="UP001607151"/>
    </source>
</evidence>
<evidence type="ECO:0000313" key="9">
    <source>
        <dbReference type="EMBL" id="MFH0264795.1"/>
    </source>
</evidence>
<comment type="catalytic activity">
    <reaction evidence="7 8">
        <text>heme b + 2 H(+) = protoporphyrin IX + Fe(2+)</text>
        <dbReference type="Rhea" id="RHEA:22584"/>
        <dbReference type="ChEBI" id="CHEBI:15378"/>
        <dbReference type="ChEBI" id="CHEBI:29033"/>
        <dbReference type="ChEBI" id="CHEBI:57306"/>
        <dbReference type="ChEBI" id="CHEBI:60344"/>
        <dbReference type="EC" id="4.98.1.1"/>
    </reaction>
</comment>
<dbReference type="InterPro" id="IPR033659">
    <property type="entry name" value="Ferrochelatase_N"/>
</dbReference>
<comment type="similarity">
    <text evidence="1 7 8">Belongs to the ferrochelatase family.</text>
</comment>
<evidence type="ECO:0000256" key="4">
    <source>
        <dbReference type="ARBA" id="ARBA00023239"/>
    </source>
</evidence>
<comment type="caution">
    <text evidence="9">The sequence shown here is derived from an EMBL/GenBank/DDBJ whole genome shotgun (WGS) entry which is preliminary data.</text>
</comment>
<accession>A0ABW7IUQ2</accession>
<dbReference type="InterPro" id="IPR019772">
    <property type="entry name" value="Ferrochelatase_AS"/>
</dbReference>
<proteinExistence type="inferred from homology"/>
<evidence type="ECO:0000256" key="2">
    <source>
        <dbReference type="ARBA" id="ARBA00023004"/>
    </source>
</evidence>
<comment type="catalytic activity">
    <reaction evidence="6">
        <text>Fe-coproporphyrin III + 2 H(+) = coproporphyrin III + Fe(2+)</text>
        <dbReference type="Rhea" id="RHEA:49572"/>
        <dbReference type="ChEBI" id="CHEBI:15378"/>
        <dbReference type="ChEBI" id="CHEBI:29033"/>
        <dbReference type="ChEBI" id="CHEBI:68438"/>
        <dbReference type="ChEBI" id="CHEBI:131725"/>
        <dbReference type="EC" id="4.99.1.9"/>
    </reaction>
    <physiologicalReaction direction="right-to-left" evidence="6">
        <dbReference type="Rhea" id="RHEA:49574"/>
    </physiologicalReaction>
</comment>
<keyword evidence="10" id="KW-1185">Reference proteome</keyword>
<dbReference type="Pfam" id="PF00762">
    <property type="entry name" value="Ferrochelatase"/>
    <property type="match status" value="1"/>
</dbReference>
<evidence type="ECO:0000256" key="5">
    <source>
        <dbReference type="ARBA" id="ARBA00023244"/>
    </source>
</evidence>
<dbReference type="Gene3D" id="3.40.50.1400">
    <property type="match status" value="2"/>
</dbReference>
<dbReference type="CDD" id="cd00419">
    <property type="entry name" value="Ferrochelatase_C"/>
    <property type="match status" value="1"/>
</dbReference>
<dbReference type="CDD" id="cd03411">
    <property type="entry name" value="Ferrochelatase_N"/>
    <property type="match status" value="1"/>
</dbReference>
<dbReference type="InterPro" id="IPR033644">
    <property type="entry name" value="Ferrochelatase_C"/>
</dbReference>
<dbReference type="SUPFAM" id="SSF53800">
    <property type="entry name" value="Chelatase"/>
    <property type="match status" value="1"/>
</dbReference>
<keyword evidence="4 7" id="KW-0456">Lyase</keyword>
<sequence>MKAQASNKQGILLVNLGTPESASSQGVKDFLKPFLSDKRVVSIPRLIWWPLLNGVILPLRSPKVAKIYQQVWMEEGSPLMVYSKRQVEKLSNRLQLPVELGMTYGNPSISSGLDKLIARGCETVTVLPLYPQYSSTTTAAVSDALSRSLSKMISLPGYHLIREYHDHPFYIKALASKVSDYWQRYGQGDYLLCSYHGIPQRLADQGDIYPKHCEKTTELLRVELGLSHDQIGMSYQSRFGKEEWLKPYTDKTLKSLAQKKLPKLDVISPAFACDCIETLEEIAIECKAIYQTAGGQDYRYIECLNDSDEHIEMMAALIKPNE</sequence>
<dbReference type="InterPro" id="IPR001015">
    <property type="entry name" value="Ferrochelatase"/>
</dbReference>
<evidence type="ECO:0000256" key="8">
    <source>
        <dbReference type="RuleBase" id="RU000607"/>
    </source>
</evidence>